<dbReference type="RefSeq" id="WP_218471124.1">
    <property type="nucleotide sequence ID" value="NZ_BAABJN010000006.1"/>
</dbReference>
<evidence type="ECO:0000259" key="2">
    <source>
        <dbReference type="Pfam" id="PF00085"/>
    </source>
</evidence>
<dbReference type="PANTHER" id="PTHR46115">
    <property type="entry name" value="THIOREDOXIN-LIKE PROTEIN 1"/>
    <property type="match status" value="1"/>
</dbReference>
<proteinExistence type="predicted"/>
<sequence>MDVIEITSPEQFEEIFRTNDKVATHFTATWRGPSRLISPVFEQYQNIVFVSVDVDKVAPVAQKYGCRTTPTFMMFKNGNKSDDLMGPNKAGLEDKVKMLAGVTVTRKT</sequence>
<dbReference type="CDD" id="cd02947">
    <property type="entry name" value="TRX_family"/>
    <property type="match status" value="1"/>
</dbReference>
<evidence type="ECO:0000313" key="3">
    <source>
        <dbReference type="EMBL" id="QXN90252.1"/>
    </source>
</evidence>
<accession>A0ABX8RMN4</accession>
<organism evidence="3 4">
    <name type="scientific">Nocardia iowensis</name>
    <dbReference type="NCBI Taxonomy" id="204891"/>
    <lineage>
        <taxon>Bacteria</taxon>
        <taxon>Bacillati</taxon>
        <taxon>Actinomycetota</taxon>
        <taxon>Actinomycetes</taxon>
        <taxon>Mycobacteriales</taxon>
        <taxon>Nocardiaceae</taxon>
        <taxon>Nocardia</taxon>
    </lineage>
</organism>
<keyword evidence="1" id="KW-1015">Disulfide bond</keyword>
<dbReference type="Pfam" id="PF00085">
    <property type="entry name" value="Thioredoxin"/>
    <property type="match status" value="1"/>
</dbReference>
<evidence type="ECO:0000313" key="4">
    <source>
        <dbReference type="Proteomes" id="UP000694257"/>
    </source>
</evidence>
<gene>
    <name evidence="3" type="ORF">KV110_33300</name>
</gene>
<name>A0ABX8RMN4_NOCIO</name>
<reference evidence="3 4" key="1">
    <citation type="submission" date="2021-07" db="EMBL/GenBank/DDBJ databases">
        <title>Whole Genome Sequence of Nocardia Iowensis.</title>
        <authorList>
            <person name="Lamm A."/>
            <person name="Collins-Fairclough A.M."/>
            <person name="Bunk B."/>
            <person name="Sproer C."/>
        </authorList>
    </citation>
    <scope>NUCLEOTIDE SEQUENCE [LARGE SCALE GENOMIC DNA]</scope>
    <source>
        <strain evidence="3 4">NRRL 5646</strain>
    </source>
</reference>
<keyword evidence="4" id="KW-1185">Reference proteome</keyword>
<protein>
    <recommendedName>
        <fullName evidence="2">Thioredoxin domain-containing protein</fullName>
    </recommendedName>
</protein>
<dbReference type="InterPro" id="IPR013766">
    <property type="entry name" value="Thioredoxin_domain"/>
</dbReference>
<dbReference type="EMBL" id="CP078145">
    <property type="protein sequence ID" value="QXN90252.1"/>
    <property type="molecule type" value="Genomic_DNA"/>
</dbReference>
<evidence type="ECO:0000256" key="1">
    <source>
        <dbReference type="ARBA" id="ARBA00023157"/>
    </source>
</evidence>
<feature type="domain" description="Thioredoxin" evidence="2">
    <location>
        <begin position="5"/>
        <end position="96"/>
    </location>
</feature>
<dbReference type="Proteomes" id="UP000694257">
    <property type="component" value="Chromosome"/>
</dbReference>